<dbReference type="PANTHER" id="PTHR43341">
    <property type="entry name" value="AMINO ACID PERMEASE"/>
    <property type="match status" value="1"/>
</dbReference>
<proteinExistence type="predicted"/>
<evidence type="ECO:0000259" key="7">
    <source>
        <dbReference type="Pfam" id="PF00324"/>
    </source>
</evidence>
<feature type="transmembrane region" description="Helical" evidence="6">
    <location>
        <begin position="411"/>
        <end position="429"/>
    </location>
</feature>
<feature type="transmembrane region" description="Helical" evidence="6">
    <location>
        <begin position="56"/>
        <end position="75"/>
    </location>
</feature>
<keyword evidence="9" id="KW-1185">Reference proteome</keyword>
<dbReference type="GO" id="GO:0015171">
    <property type="term" value="F:amino acid transmembrane transporter activity"/>
    <property type="evidence" value="ECO:0007669"/>
    <property type="project" value="TreeGrafter"/>
</dbReference>
<dbReference type="Proteomes" id="UP000481861">
    <property type="component" value="Unassembled WGS sequence"/>
</dbReference>
<keyword evidence="2 6" id="KW-0812">Transmembrane</keyword>
<feature type="region of interest" description="Disordered" evidence="5">
    <location>
        <begin position="593"/>
        <end position="618"/>
    </location>
</feature>
<feature type="transmembrane region" description="Helical" evidence="6">
    <location>
        <begin position="29"/>
        <end position="50"/>
    </location>
</feature>
<protein>
    <submittedName>
        <fullName evidence="8">Amino acid permease-domain-containing protein</fullName>
    </submittedName>
</protein>
<evidence type="ECO:0000256" key="5">
    <source>
        <dbReference type="SAM" id="MobiDB-lite"/>
    </source>
</evidence>
<feature type="transmembrane region" description="Helical" evidence="6">
    <location>
        <begin position="264"/>
        <end position="286"/>
    </location>
</feature>
<dbReference type="Gene3D" id="1.20.1740.10">
    <property type="entry name" value="Amino acid/polyamine transporter I"/>
    <property type="match status" value="1"/>
</dbReference>
<dbReference type="OrthoDB" id="3900342at2759"/>
<comment type="caution">
    <text evidence="8">The sequence shown here is derived from an EMBL/GenBank/DDBJ whole genome shotgun (WGS) entry which is preliminary data.</text>
</comment>
<dbReference type="InterPro" id="IPR004841">
    <property type="entry name" value="AA-permease/SLC12A_dom"/>
</dbReference>
<evidence type="ECO:0000256" key="3">
    <source>
        <dbReference type="ARBA" id="ARBA00022989"/>
    </source>
</evidence>
<reference evidence="8 9" key="1">
    <citation type="submission" date="2020-01" db="EMBL/GenBank/DDBJ databases">
        <authorList>
            <consortium name="DOE Joint Genome Institute"/>
            <person name="Haridas S."/>
            <person name="Albert R."/>
            <person name="Binder M."/>
            <person name="Bloem J."/>
            <person name="Labutti K."/>
            <person name="Salamov A."/>
            <person name="Andreopoulos B."/>
            <person name="Baker S.E."/>
            <person name="Barry K."/>
            <person name="Bills G."/>
            <person name="Bluhm B.H."/>
            <person name="Cannon C."/>
            <person name="Castanera R."/>
            <person name="Culley D.E."/>
            <person name="Daum C."/>
            <person name="Ezra D."/>
            <person name="Gonzalez J.B."/>
            <person name="Henrissat B."/>
            <person name="Kuo A."/>
            <person name="Liang C."/>
            <person name="Lipzen A."/>
            <person name="Lutzoni F."/>
            <person name="Magnuson J."/>
            <person name="Mondo S."/>
            <person name="Nolan M."/>
            <person name="Ohm R."/>
            <person name="Pangilinan J."/>
            <person name="Park H.-J.H."/>
            <person name="Ramirez L."/>
            <person name="Alfaro M."/>
            <person name="Sun H."/>
            <person name="Tritt A."/>
            <person name="Yoshinaga Y."/>
            <person name="Zwiers L.-H.L."/>
            <person name="Turgeon B.G."/>
            <person name="Goodwin S.B."/>
            <person name="Spatafora J.W."/>
            <person name="Crous P.W."/>
            <person name="Grigoriev I.V."/>
        </authorList>
    </citation>
    <scope>NUCLEOTIDE SEQUENCE [LARGE SCALE GENOMIC DNA]</scope>
    <source>
        <strain evidence="8 9">CBS 611.86</strain>
    </source>
</reference>
<feature type="transmembrane region" description="Helical" evidence="6">
    <location>
        <begin position="444"/>
        <end position="463"/>
    </location>
</feature>
<dbReference type="InterPro" id="IPR050524">
    <property type="entry name" value="APC_YAT"/>
</dbReference>
<feature type="transmembrane region" description="Helical" evidence="6">
    <location>
        <begin position="96"/>
        <end position="124"/>
    </location>
</feature>
<evidence type="ECO:0000256" key="6">
    <source>
        <dbReference type="SAM" id="Phobius"/>
    </source>
</evidence>
<feature type="transmembrane region" description="Helical" evidence="6">
    <location>
        <begin position="537"/>
        <end position="558"/>
    </location>
</feature>
<feature type="transmembrane region" description="Helical" evidence="6">
    <location>
        <begin position="187"/>
        <end position="207"/>
    </location>
</feature>
<feature type="transmembrane region" description="Helical" evidence="6">
    <location>
        <begin position="495"/>
        <end position="517"/>
    </location>
</feature>
<name>A0A7C8IDD3_9PLEO</name>
<keyword evidence="4 6" id="KW-0472">Membrane</keyword>
<dbReference type="GO" id="GO:0016020">
    <property type="term" value="C:membrane"/>
    <property type="evidence" value="ECO:0007669"/>
    <property type="project" value="UniProtKB-SubCell"/>
</dbReference>
<gene>
    <name evidence="8" type="ORF">BDV95DRAFT_603913</name>
</gene>
<dbReference type="EMBL" id="JAADJZ010000005">
    <property type="protein sequence ID" value="KAF2875146.1"/>
    <property type="molecule type" value="Genomic_DNA"/>
</dbReference>
<evidence type="ECO:0000256" key="4">
    <source>
        <dbReference type="ARBA" id="ARBA00023136"/>
    </source>
</evidence>
<evidence type="ECO:0000313" key="9">
    <source>
        <dbReference type="Proteomes" id="UP000481861"/>
    </source>
</evidence>
<evidence type="ECO:0000256" key="1">
    <source>
        <dbReference type="ARBA" id="ARBA00004141"/>
    </source>
</evidence>
<keyword evidence="3 6" id="KW-1133">Transmembrane helix</keyword>
<sequence length="703" mass="76890">MSDKRPLDRSPYYVSHFEHLDRILSRPQLAGIGISGCVGAGIFVTSSSLISTTGSLGAAISYVIAGGISACVLYSMTEMVSARPLTGSLIDLPHNFLDPAFGFAVAASYSLANICSMATLTAQSAELTALLKTDPVRHSTGIEVGINVSLIALTTFSHCLGVRLYGKIERVRQKLAMDIPTRTEDQQVVMWFKLSLFVLVCVMAVVINAGGGGPRQTSFRSNYTSHAFPPGWKPIGFDSTNEPRLFSTGVSDTQFGVAGPGGRLFAFLTAVSLAMFSCMGGEMVAMTAGEAKEPWRDIPISMSFVYVIPLSLYPFVMMAGGANVNYADPHLYKMWARGTGDLSLSPFVIAAQSSSLHALPRVLNVFFIISAYTAANTAIYVASRSVFMLAQTYLSRKLADTFGRTNNGHTPLAAIALCSVLGFLSLAGLSKNAHSQPRITLSEFYTGSVACVYICLCVTFLNFKAGLDRLDKRKILSRDDRLYIKKLFKSRWQPLPAYIGIVGCVFVIIWSGIPPIYILAARGSLTSTDNLKQTVSLTFDVFGAYIGPLLFAGFYLTYKYIHPLSVRVDVRDLRPSDYVLDDLAAMEGENPRLYSRKSSDSSASQHGPPPIELDVLGRDRRQSSIMREDIGRPRQSSHAAETEELDPEIVLALEAEDARREQREHVLDVLRRRPPRMERGFWREVWSFVVVEKVPAVAPGQAG</sequence>
<feature type="transmembrane region" description="Helical" evidence="6">
    <location>
        <begin position="298"/>
        <end position="316"/>
    </location>
</feature>
<evidence type="ECO:0000313" key="8">
    <source>
        <dbReference type="EMBL" id="KAF2875146.1"/>
    </source>
</evidence>
<dbReference type="AlphaFoldDB" id="A0A7C8IDD3"/>
<organism evidence="8 9">
    <name type="scientific">Massariosphaeria phaeospora</name>
    <dbReference type="NCBI Taxonomy" id="100035"/>
    <lineage>
        <taxon>Eukaryota</taxon>
        <taxon>Fungi</taxon>
        <taxon>Dikarya</taxon>
        <taxon>Ascomycota</taxon>
        <taxon>Pezizomycotina</taxon>
        <taxon>Dothideomycetes</taxon>
        <taxon>Pleosporomycetidae</taxon>
        <taxon>Pleosporales</taxon>
        <taxon>Pleosporales incertae sedis</taxon>
        <taxon>Massariosphaeria</taxon>
    </lineage>
</organism>
<feature type="domain" description="Amino acid permease/ SLC12A" evidence="7">
    <location>
        <begin position="32"/>
        <end position="561"/>
    </location>
</feature>
<comment type="subcellular location">
    <subcellularLocation>
        <location evidence="1">Membrane</location>
        <topology evidence="1">Multi-pass membrane protein</topology>
    </subcellularLocation>
</comment>
<dbReference type="PANTHER" id="PTHR43341:SF46">
    <property type="entry name" value="SPS-SENSOR COMPONENT SSY1"/>
    <property type="match status" value="1"/>
</dbReference>
<evidence type="ECO:0000256" key="2">
    <source>
        <dbReference type="ARBA" id="ARBA00022692"/>
    </source>
</evidence>
<accession>A0A7C8IDD3</accession>
<dbReference type="Pfam" id="PF00324">
    <property type="entry name" value="AA_permease"/>
    <property type="match status" value="1"/>
</dbReference>
<feature type="transmembrane region" description="Helical" evidence="6">
    <location>
        <begin position="365"/>
        <end position="390"/>
    </location>
</feature>